<name>A0A841CBG1_9PSEU</name>
<reference evidence="1 2" key="1">
    <citation type="submission" date="2020-08" db="EMBL/GenBank/DDBJ databases">
        <title>Genomic Encyclopedia of Type Strains, Phase III (KMG-III): the genomes of soil and plant-associated and newly described type strains.</title>
        <authorList>
            <person name="Whitman W."/>
        </authorList>
    </citation>
    <scope>NUCLEOTIDE SEQUENCE [LARGE SCALE GENOMIC DNA]</scope>
    <source>
        <strain evidence="1 2">CECT 8640</strain>
    </source>
</reference>
<sequence>MTHSGRKTVEHAVQAELELGVGVGFRGFEDAAGEHRVLARREDLADVGADAALPLLFGQPGALLGAPGGLSNWKGPTAATHCAARAWWLRTARTAPCGPRSAWAPPERATWAGR</sequence>
<dbReference type="AlphaFoldDB" id="A0A841CBG1"/>
<gene>
    <name evidence="1" type="ORF">FHS29_000890</name>
</gene>
<comment type="caution">
    <text evidence="1">The sequence shown here is derived from an EMBL/GenBank/DDBJ whole genome shotgun (WGS) entry which is preliminary data.</text>
</comment>
<protein>
    <submittedName>
        <fullName evidence="1">Uncharacterized protein</fullName>
    </submittedName>
</protein>
<organism evidence="1 2">
    <name type="scientific">Saccharothrix tamanrassetensis</name>
    <dbReference type="NCBI Taxonomy" id="1051531"/>
    <lineage>
        <taxon>Bacteria</taxon>
        <taxon>Bacillati</taxon>
        <taxon>Actinomycetota</taxon>
        <taxon>Actinomycetes</taxon>
        <taxon>Pseudonocardiales</taxon>
        <taxon>Pseudonocardiaceae</taxon>
        <taxon>Saccharothrix</taxon>
    </lineage>
</organism>
<proteinExistence type="predicted"/>
<dbReference type="EMBL" id="JACHJN010000001">
    <property type="protein sequence ID" value="MBB5954320.1"/>
    <property type="molecule type" value="Genomic_DNA"/>
</dbReference>
<evidence type="ECO:0000313" key="1">
    <source>
        <dbReference type="EMBL" id="MBB5954320.1"/>
    </source>
</evidence>
<keyword evidence="2" id="KW-1185">Reference proteome</keyword>
<evidence type="ECO:0000313" key="2">
    <source>
        <dbReference type="Proteomes" id="UP000547510"/>
    </source>
</evidence>
<dbReference type="Proteomes" id="UP000547510">
    <property type="component" value="Unassembled WGS sequence"/>
</dbReference>
<accession>A0A841CBG1</accession>